<feature type="domain" description="SAM-dependent MTase RsmB/NOP-type" evidence="7">
    <location>
        <begin position="11"/>
        <end position="301"/>
    </location>
</feature>
<dbReference type="SUPFAM" id="SSF53335">
    <property type="entry name" value="S-adenosyl-L-methionine-dependent methyltransferases"/>
    <property type="match status" value="1"/>
</dbReference>
<comment type="caution">
    <text evidence="8">The sequence shown here is derived from an EMBL/GenBank/DDBJ whole genome shotgun (WGS) entry which is preliminary data.</text>
</comment>
<keyword evidence="9" id="KW-1185">Reference proteome</keyword>
<feature type="binding site" evidence="6">
    <location>
        <begin position="112"/>
        <end position="118"/>
    </location>
    <ligand>
        <name>S-adenosyl-L-methionine</name>
        <dbReference type="ChEBI" id="CHEBI:59789"/>
    </ligand>
</feature>
<keyword evidence="5 6" id="KW-0694">RNA-binding</keyword>
<dbReference type="Gene3D" id="3.30.70.1170">
    <property type="entry name" value="Sun protein, domain 3"/>
    <property type="match status" value="1"/>
</dbReference>
<dbReference type="PROSITE" id="PS51686">
    <property type="entry name" value="SAM_MT_RSMB_NOP"/>
    <property type="match status" value="1"/>
</dbReference>
<dbReference type="InterPro" id="IPR049560">
    <property type="entry name" value="MeTrfase_RsmB-F_NOP2_cat"/>
</dbReference>
<keyword evidence="2 6" id="KW-0489">Methyltransferase</keyword>
<dbReference type="Gene3D" id="3.40.50.150">
    <property type="entry name" value="Vaccinia Virus protein VP39"/>
    <property type="match status" value="1"/>
</dbReference>
<evidence type="ECO:0000256" key="3">
    <source>
        <dbReference type="ARBA" id="ARBA00022679"/>
    </source>
</evidence>
<dbReference type="InterPro" id="IPR023267">
    <property type="entry name" value="RCMT"/>
</dbReference>
<gene>
    <name evidence="8" type="ORF">GCM10023331_16670</name>
</gene>
<dbReference type="Pfam" id="PF13636">
    <property type="entry name" value="Methyltranf_PUA"/>
    <property type="match status" value="1"/>
</dbReference>
<dbReference type="PANTHER" id="PTHR22807">
    <property type="entry name" value="NOP2 YEAST -RELATED NOL1/NOP2/FMU SUN DOMAIN-CONTAINING"/>
    <property type="match status" value="1"/>
</dbReference>
<feature type="active site" description="Nucleophile" evidence="6">
    <location>
        <position position="233"/>
    </location>
</feature>
<dbReference type="PANTHER" id="PTHR22807:SF30">
    <property type="entry name" value="28S RRNA (CYTOSINE(4447)-C(5))-METHYLTRANSFERASE-RELATED"/>
    <property type="match status" value="1"/>
</dbReference>
<comment type="caution">
    <text evidence="6">Lacks conserved residue(s) required for the propagation of feature annotation.</text>
</comment>
<protein>
    <submittedName>
        <fullName evidence="8">rRNA cytosine-C5-methyltransferase</fullName>
    </submittedName>
</protein>
<reference evidence="9" key="1">
    <citation type="journal article" date="2019" name="Int. J. Syst. Evol. Microbiol.">
        <title>The Global Catalogue of Microorganisms (GCM) 10K type strain sequencing project: providing services to taxonomists for standard genome sequencing and annotation.</title>
        <authorList>
            <consortium name="The Broad Institute Genomics Platform"/>
            <consortium name="The Broad Institute Genome Sequencing Center for Infectious Disease"/>
            <person name="Wu L."/>
            <person name="Ma J."/>
        </authorList>
    </citation>
    <scope>NUCLEOTIDE SEQUENCE [LARGE SCALE GENOMIC DNA]</scope>
    <source>
        <strain evidence="9">JCM 18326</strain>
    </source>
</reference>
<dbReference type="Pfam" id="PF01189">
    <property type="entry name" value="Methyltr_RsmB-F"/>
    <property type="match status" value="1"/>
</dbReference>
<dbReference type="CDD" id="cd02440">
    <property type="entry name" value="AdoMet_MTases"/>
    <property type="match status" value="1"/>
</dbReference>
<dbReference type="PRINTS" id="PR02008">
    <property type="entry name" value="RCMTFAMILY"/>
</dbReference>
<feature type="binding site" evidence="6">
    <location>
        <position position="180"/>
    </location>
    <ligand>
        <name>S-adenosyl-L-methionine</name>
        <dbReference type="ChEBI" id="CHEBI:59789"/>
    </ligand>
</feature>
<evidence type="ECO:0000256" key="1">
    <source>
        <dbReference type="ARBA" id="ARBA00022490"/>
    </source>
</evidence>
<sequence length="466" mass="52763">MPKSVQLPDKFVERLQGQIGTDAFQSFEESFSNYLPVSLRVNPFKPTDQFEGEEDVPWCDAGKYLPKRPLFAKDPLIFAGAYYVQEASSMFLWHALKTHAPLEEDIKVLDLCAAPGGKSTLINSMITPESLLVSNELMPKRLSILVENTVRWGSPNVVVSHNEASDFTPLKSFFDVIAIDAPCSGEGMFRKDPKAIDMWSPGLVNSCANIQHGILEDIMPALKPQGLLVYSTCTFAPQENEERLIQLAESGEVEPLRLPLKEEWGITEIPVETSAGTFYGYRFIFHKTKGEGLFMSCFRKKGDEGRPPKIKIPKKKLSQVSKVNQKEAAALHKWLQQPDEFTFIEYEGYIHALLQEHFSDFKTLNAFLRIANPGTKLGKLNPKNGKLIPEHDLAVSSRIAESIPSIELSYEDAVNYLRKQEPQIDTQGYKDWVKVTYKGIALGWIKVLPNRINNYYPMDLRLRKEF</sequence>
<dbReference type="InterPro" id="IPR031341">
    <property type="entry name" value="Methyltr_RsmF_N"/>
</dbReference>
<evidence type="ECO:0000256" key="2">
    <source>
        <dbReference type="ARBA" id="ARBA00022603"/>
    </source>
</evidence>
<dbReference type="RefSeq" id="WP_345370880.1">
    <property type="nucleotide sequence ID" value="NZ_BAABJX010000024.1"/>
</dbReference>
<dbReference type="Proteomes" id="UP001500298">
    <property type="component" value="Unassembled WGS sequence"/>
</dbReference>
<dbReference type="InterPro" id="IPR001678">
    <property type="entry name" value="MeTrfase_RsmB-F_NOP2_dom"/>
</dbReference>
<comment type="similarity">
    <text evidence="6">Belongs to the class I-like SAM-binding methyltransferase superfamily. RsmB/NOP family.</text>
</comment>
<dbReference type="EMBL" id="BAABJX010000024">
    <property type="protein sequence ID" value="GAA4832065.1"/>
    <property type="molecule type" value="Genomic_DNA"/>
</dbReference>
<dbReference type="InterPro" id="IPR027391">
    <property type="entry name" value="Nol1_Nop2_Fmu_2"/>
</dbReference>
<organism evidence="8 9">
    <name type="scientific">Algivirga pacifica</name>
    <dbReference type="NCBI Taxonomy" id="1162670"/>
    <lineage>
        <taxon>Bacteria</taxon>
        <taxon>Pseudomonadati</taxon>
        <taxon>Bacteroidota</taxon>
        <taxon>Cytophagia</taxon>
        <taxon>Cytophagales</taxon>
        <taxon>Flammeovirgaceae</taxon>
        <taxon>Algivirga</taxon>
    </lineage>
</organism>
<keyword evidence="4 6" id="KW-0949">S-adenosyl-L-methionine</keyword>
<evidence type="ECO:0000256" key="6">
    <source>
        <dbReference type="PROSITE-ProRule" id="PRU01023"/>
    </source>
</evidence>
<evidence type="ECO:0000313" key="8">
    <source>
        <dbReference type="EMBL" id="GAA4832065.1"/>
    </source>
</evidence>
<dbReference type="Gene3D" id="2.30.130.60">
    <property type="match status" value="1"/>
</dbReference>
<keyword evidence="1" id="KW-0963">Cytoplasm</keyword>
<evidence type="ECO:0000256" key="5">
    <source>
        <dbReference type="ARBA" id="ARBA00022884"/>
    </source>
</evidence>
<dbReference type="Pfam" id="PF17125">
    <property type="entry name" value="Methyltr_RsmF_N"/>
    <property type="match status" value="1"/>
</dbReference>
<dbReference type="InterPro" id="IPR029063">
    <property type="entry name" value="SAM-dependent_MTases_sf"/>
</dbReference>
<evidence type="ECO:0000256" key="4">
    <source>
        <dbReference type="ARBA" id="ARBA00022691"/>
    </source>
</evidence>
<name>A0ABP9DAL8_9BACT</name>
<feature type="binding site" evidence="6">
    <location>
        <position position="136"/>
    </location>
    <ligand>
        <name>S-adenosyl-L-methionine</name>
        <dbReference type="ChEBI" id="CHEBI:59789"/>
    </ligand>
</feature>
<keyword evidence="3 6" id="KW-0808">Transferase</keyword>
<proteinExistence type="inferred from homology"/>
<accession>A0ABP9DAL8</accession>
<evidence type="ECO:0000259" key="7">
    <source>
        <dbReference type="PROSITE" id="PS51686"/>
    </source>
</evidence>
<evidence type="ECO:0000313" key="9">
    <source>
        <dbReference type="Proteomes" id="UP001500298"/>
    </source>
</evidence>